<dbReference type="Proteomes" id="UP001057375">
    <property type="component" value="Unassembled WGS sequence"/>
</dbReference>
<gene>
    <name evidence="2" type="ORF">ADUPG1_010875</name>
</gene>
<proteinExistence type="predicted"/>
<accession>A0ABQ5JT76</accession>
<name>A0ABQ5JT76_9EUKA</name>
<keyword evidence="3" id="KW-1185">Reference proteome</keyword>
<feature type="region of interest" description="Disordered" evidence="1">
    <location>
        <begin position="84"/>
        <end position="108"/>
    </location>
</feature>
<sequence length="703" mass="79841">MDQTKQITKSDSGSLSSDISILPDLDSLSAKDIASIISTWEREQSNILKECKDEANSCSAILERSRKRAALTYVEQDKTAEELSKAKSEEKARLERQKQKEAKANKTRADEACIRLSTTVTKAALQQATFASNLRPLAVLESIKSRKEGDEGEIDPETGEPLEKDANAAVLMALKARKEATEQEGAALFLYSGLGGGYSKDERLLPTSMRVERRLERSFQDPGLVQQVEEEVGPLKSRLRKREEEKLGSKKVFDPKEELKHISKEHTMQRMEDQRIAREKRMYEAMRAREEQESEKIMKITKKLTERDSSLTMLPASLKTMTIRIQQRSVSAVLGSSLILNHLLQTCIQRKEERKKWQEETKAAAAIQNLWRAYKRGVEAERKMRSSEIVIRAISKLVLRRRYIAKRKAIGVIVDFLRHTSRVSAFGMSIRKYRKCCVVMQRCVRDFQVVTKARSLYAFELLKEYETNYISNELIEKYRDELIALKKQTMKADTRKRAPRGAGTKAAAGKGAKMNVDAINAEISTKVAAFTPLPTAIASKRVSKTALMRVGKELVINRRKEIHDLYEITNGFSSFSAIPVSVDERDPRLSFTDEQRERMAKLKLEKIKKLVEFQHGLTTSDSKSEGEEVPRFVANLTFTVDSPPPHSSESQWEKSPVLSLARHSNGYLILGSLIRMSIKPDEGKMLILRAREIQHKMDSGEKL</sequence>
<comment type="caution">
    <text evidence="2">The sequence shown here is derived from an EMBL/GenBank/DDBJ whole genome shotgun (WGS) entry which is preliminary data.</text>
</comment>
<evidence type="ECO:0000313" key="3">
    <source>
        <dbReference type="Proteomes" id="UP001057375"/>
    </source>
</evidence>
<dbReference type="EMBL" id="BQXS01011737">
    <property type="protein sequence ID" value="GKT16208.1"/>
    <property type="molecule type" value="Genomic_DNA"/>
</dbReference>
<evidence type="ECO:0000313" key="2">
    <source>
        <dbReference type="EMBL" id="GKT16208.1"/>
    </source>
</evidence>
<protein>
    <submittedName>
        <fullName evidence="2">Uncharacterized protein</fullName>
    </submittedName>
</protein>
<reference evidence="2" key="1">
    <citation type="submission" date="2022-03" db="EMBL/GenBank/DDBJ databases">
        <title>Draft genome sequence of Aduncisulcus paluster, a free-living microaerophilic Fornicata.</title>
        <authorList>
            <person name="Yuyama I."/>
            <person name="Kume K."/>
            <person name="Tamura T."/>
            <person name="Inagaki Y."/>
            <person name="Hashimoto T."/>
        </authorList>
    </citation>
    <scope>NUCLEOTIDE SEQUENCE</scope>
    <source>
        <strain evidence="2">NY0171</strain>
    </source>
</reference>
<organism evidence="2 3">
    <name type="scientific">Aduncisulcus paluster</name>
    <dbReference type="NCBI Taxonomy" id="2918883"/>
    <lineage>
        <taxon>Eukaryota</taxon>
        <taxon>Metamonada</taxon>
        <taxon>Carpediemonas-like organisms</taxon>
        <taxon>Aduncisulcus</taxon>
    </lineage>
</organism>
<evidence type="ECO:0000256" key="1">
    <source>
        <dbReference type="SAM" id="MobiDB-lite"/>
    </source>
</evidence>